<dbReference type="InterPro" id="IPR027417">
    <property type="entry name" value="P-loop_NTPase"/>
</dbReference>
<dbReference type="EMBL" id="LPWA01000043">
    <property type="protein sequence ID" value="KUM28080.1"/>
    <property type="molecule type" value="Genomic_DNA"/>
</dbReference>
<dbReference type="AlphaFoldDB" id="A0A101KWB9"/>
<dbReference type="Proteomes" id="UP000053176">
    <property type="component" value="Unassembled WGS sequence"/>
</dbReference>
<dbReference type="PANTHER" id="PTHR36978">
    <property type="entry name" value="P-LOOP CONTAINING NUCLEOTIDE TRIPHOSPHATE HYDROLASE"/>
    <property type="match status" value="1"/>
</dbReference>
<dbReference type="Gene3D" id="3.40.50.300">
    <property type="entry name" value="P-loop containing nucleotide triphosphate hydrolases"/>
    <property type="match status" value="1"/>
</dbReference>
<sequence length="246" mass="27775">MTLELIGAGFGRTGTWSTFAALNRLGFPSYHMQEVILNKANKGHLDFWRKVANSPPGSQHDWNRVLANYRATVDNPGCCVWRELMTAYPHAKVLLTLHPRGAEAWYESTIDTIYFTENVWQFRVLEWLTPFGRKFGDMSRKLVWGRALKGVMDDRDKAVARYNAYIDEVKAAVSPERLLVFKVSDGWGPLCDFLGVPLPNEPFPNLNDRASIKKIIRDMIIGSYGMLAGVALAIALAVGGLWWWLG</sequence>
<evidence type="ECO:0008006" key="4">
    <source>
        <dbReference type="Google" id="ProtNLM"/>
    </source>
</evidence>
<dbReference type="Pfam" id="PF17784">
    <property type="entry name" value="Sulfotransfer_4"/>
    <property type="match status" value="1"/>
</dbReference>
<dbReference type="SUPFAM" id="SSF52540">
    <property type="entry name" value="P-loop containing nucleoside triphosphate hydrolases"/>
    <property type="match status" value="1"/>
</dbReference>
<reference evidence="2 3" key="1">
    <citation type="submission" date="2015-12" db="EMBL/GenBank/DDBJ databases">
        <title>Draft genome sequence of Mesorhizobium sp. UFLA 01-765, a multitolerant efficient symbiont and plant-growth promoting strain isolated from Zn-mining soil using Leucaena leucocephala as a trap plant.</title>
        <authorList>
            <person name="Rangel W.M."/>
            <person name="Thijs S."/>
            <person name="Longatti S.M."/>
            <person name="Moreira F.M."/>
            <person name="Weyens N."/>
            <person name="Vangronsveld J."/>
            <person name="Van Hamme J.D."/>
            <person name="Bottos E.M."/>
            <person name="Rineau F."/>
        </authorList>
    </citation>
    <scope>NUCLEOTIDE SEQUENCE [LARGE SCALE GENOMIC DNA]</scope>
    <source>
        <strain evidence="2 3">UFLA 01-765</strain>
    </source>
</reference>
<dbReference type="PANTHER" id="PTHR36978:SF4">
    <property type="entry name" value="P-LOOP CONTAINING NUCLEOSIDE TRIPHOSPHATE HYDROLASE PROTEIN"/>
    <property type="match status" value="1"/>
</dbReference>
<keyword evidence="1" id="KW-1133">Transmembrane helix</keyword>
<feature type="transmembrane region" description="Helical" evidence="1">
    <location>
        <begin position="219"/>
        <end position="245"/>
    </location>
</feature>
<name>A0A101KWB9_RHILI</name>
<dbReference type="OrthoDB" id="9806624at2"/>
<evidence type="ECO:0000313" key="3">
    <source>
        <dbReference type="Proteomes" id="UP000053176"/>
    </source>
</evidence>
<keyword evidence="1" id="KW-0812">Transmembrane</keyword>
<keyword evidence="1" id="KW-0472">Membrane</keyword>
<evidence type="ECO:0000313" key="2">
    <source>
        <dbReference type="EMBL" id="KUM28080.1"/>
    </source>
</evidence>
<comment type="caution">
    <text evidence="2">The sequence shown here is derived from an EMBL/GenBank/DDBJ whole genome shotgun (WGS) entry which is preliminary data.</text>
</comment>
<protein>
    <recommendedName>
        <fullName evidence="4">Sulfotransferase family protein</fullName>
    </recommendedName>
</protein>
<accession>A0A101KWB9</accession>
<gene>
    <name evidence="2" type="ORF">AU467_35115</name>
</gene>
<evidence type="ECO:0000256" key="1">
    <source>
        <dbReference type="SAM" id="Phobius"/>
    </source>
</evidence>
<proteinExistence type="predicted"/>
<organism evidence="2 3">
    <name type="scientific">Rhizobium loti</name>
    <name type="common">Mesorhizobium loti</name>
    <dbReference type="NCBI Taxonomy" id="381"/>
    <lineage>
        <taxon>Bacteria</taxon>
        <taxon>Pseudomonadati</taxon>
        <taxon>Pseudomonadota</taxon>
        <taxon>Alphaproteobacteria</taxon>
        <taxon>Hyphomicrobiales</taxon>
        <taxon>Phyllobacteriaceae</taxon>
        <taxon>Mesorhizobium</taxon>
    </lineage>
</organism>
<dbReference type="InterPro" id="IPR040632">
    <property type="entry name" value="Sulfotransfer_4"/>
</dbReference>